<dbReference type="SUPFAM" id="SSF56601">
    <property type="entry name" value="beta-lactamase/transpeptidase-like"/>
    <property type="match status" value="1"/>
</dbReference>
<dbReference type="Proteomes" id="UP000044602">
    <property type="component" value="Unassembled WGS sequence"/>
</dbReference>
<dbReference type="InterPro" id="IPR050789">
    <property type="entry name" value="Diverse_Enzym_Activities"/>
</dbReference>
<name>A0A0G4LX10_VERLO</name>
<evidence type="ECO:0000313" key="6">
    <source>
        <dbReference type="Proteomes" id="UP000044602"/>
    </source>
</evidence>
<evidence type="ECO:0000313" key="5">
    <source>
        <dbReference type="EMBL" id="CRK39002.1"/>
    </source>
</evidence>
<dbReference type="Proteomes" id="UP000045706">
    <property type="component" value="Unassembled WGS sequence"/>
</dbReference>
<dbReference type="PANTHER" id="PTHR43283">
    <property type="entry name" value="BETA-LACTAMASE-RELATED"/>
    <property type="match status" value="1"/>
</dbReference>
<organism evidence="4 6">
    <name type="scientific">Verticillium longisporum</name>
    <name type="common">Verticillium dahliae var. longisporum</name>
    <dbReference type="NCBI Taxonomy" id="100787"/>
    <lineage>
        <taxon>Eukaryota</taxon>
        <taxon>Fungi</taxon>
        <taxon>Dikarya</taxon>
        <taxon>Ascomycota</taxon>
        <taxon>Pezizomycotina</taxon>
        <taxon>Sordariomycetes</taxon>
        <taxon>Hypocreomycetidae</taxon>
        <taxon>Glomerellales</taxon>
        <taxon>Plectosphaerellaceae</taxon>
        <taxon>Verticillium</taxon>
    </lineage>
</organism>
<evidence type="ECO:0000313" key="4">
    <source>
        <dbReference type="EMBL" id="CRK26596.1"/>
    </source>
</evidence>
<dbReference type="AlphaFoldDB" id="A0A0G4LX10"/>
<keyword evidence="6" id="KW-1185">Reference proteome</keyword>
<dbReference type="InterPro" id="IPR001466">
    <property type="entry name" value="Beta-lactam-related"/>
</dbReference>
<evidence type="ECO:0000259" key="3">
    <source>
        <dbReference type="Pfam" id="PF00144"/>
    </source>
</evidence>
<dbReference type="EMBL" id="CVQH01020229">
    <property type="protein sequence ID" value="CRK26596.1"/>
    <property type="molecule type" value="Genomic_DNA"/>
</dbReference>
<reference evidence="6 7" key="1">
    <citation type="submission" date="2015-05" db="EMBL/GenBank/DDBJ databases">
        <authorList>
            <person name="Fogelqvist Johan"/>
        </authorList>
    </citation>
    <scope>NUCLEOTIDE SEQUENCE [LARGE SCALE GENOMIC DNA]</scope>
    <source>
        <strain evidence="4">VL1</strain>
        <strain evidence="5">VL2</strain>
    </source>
</reference>
<feature type="domain" description="Beta-lactamase-related" evidence="3">
    <location>
        <begin position="29"/>
        <end position="373"/>
    </location>
</feature>
<protein>
    <recommendedName>
        <fullName evidence="3">Beta-lactamase-related domain-containing protein</fullName>
    </recommendedName>
</protein>
<dbReference type="Gene3D" id="3.40.710.10">
    <property type="entry name" value="DD-peptidase/beta-lactamase superfamily"/>
    <property type="match status" value="1"/>
</dbReference>
<evidence type="ECO:0000256" key="2">
    <source>
        <dbReference type="ARBA" id="ARBA00022801"/>
    </source>
</evidence>
<evidence type="ECO:0000256" key="1">
    <source>
        <dbReference type="ARBA" id="ARBA00009009"/>
    </source>
</evidence>
<dbReference type="PANTHER" id="PTHR43283:SF17">
    <property type="entry name" value="(LOVD), PUTATIVE (AFU_ORTHOLOGUE AFUA_5G00920)-RELATED"/>
    <property type="match status" value="1"/>
</dbReference>
<dbReference type="InterPro" id="IPR012338">
    <property type="entry name" value="Beta-lactam/transpept-like"/>
</dbReference>
<proteinExistence type="inferred from homology"/>
<dbReference type="Pfam" id="PF00144">
    <property type="entry name" value="Beta-lactamase"/>
    <property type="match status" value="1"/>
</dbReference>
<evidence type="ECO:0000313" key="7">
    <source>
        <dbReference type="Proteomes" id="UP000045706"/>
    </source>
</evidence>
<gene>
    <name evidence="4" type="ORF">BN1708_014590</name>
    <name evidence="5" type="ORF">BN1723_015470</name>
</gene>
<keyword evidence="2" id="KW-0378">Hydrolase</keyword>
<accession>A0A0G4LX10</accession>
<dbReference type="STRING" id="100787.A0A0G4LX10"/>
<dbReference type="GO" id="GO:0016787">
    <property type="term" value="F:hydrolase activity"/>
    <property type="evidence" value="ECO:0007669"/>
    <property type="project" value="UniProtKB-KW"/>
</dbReference>
<comment type="similarity">
    <text evidence="1">Belongs to the class-A beta-lactamase family.</text>
</comment>
<sequence>MGSFEKIVESLRHPQEGLKQPLPRVTLGAINRDGSFRYSQAFGEEVDDITETDAVHLIASATKLVTTVAVMQCVEKGLLDLDADVSKILPEWENPQILTGFDENDVPFLRPSEKAITLRHLLTHSSGMTYTFMEPLLTRYAQLPTVEPRNPHSVKEKFFTLLVFEPGSRWIYSPGVDWAGLMVERVTSMRLGDYMKRHIFDPVSTKDITFHMETREDLQPRLVNQWERHGETLRRPEKPLWPAQINEDLGGGGLYATVSALLNIYQGILSGKLLQPATVKAMFQPQLESVVGLESREGYSSSYLNAVFNTVPANVSVNFGLGGLINLDAIPNRRAARSLTWSGMPNCYWWIDLENGVAGVYLSQLVPTGDEQAVKLLAKFEEFVYASLDDRKHQ</sequence>
<dbReference type="EMBL" id="CVQI01031707">
    <property type="protein sequence ID" value="CRK39002.1"/>
    <property type="molecule type" value="Genomic_DNA"/>
</dbReference>